<accession>A0A8S9MNP9</accession>
<sequence>MMRPESAAKTNLEGLAYGFEIKRDELEVRHILGHCVGNISSLPHLLCDPSIHPFLLIAGLVRHIKQHLELEISTAFRNYCATLQSTISHSIRLRSYPNIRLSDPSLFRAYQELSARFLVLLVRSNLENGRVGWLARSNSPTWRVGRLLGPSHQMCELDGLLDLILLAAAQPQPEFPDFPHIPDIPMRDHGDFQRVVVDALHAIWVRVSQCRCVTSGSVRARSPSSAAGPSRQRHDDSDDDTDED</sequence>
<evidence type="ECO:0000256" key="1">
    <source>
        <dbReference type="SAM" id="MobiDB-lite"/>
    </source>
</evidence>
<name>A0A8S9MNP9_BRACR</name>
<dbReference type="EMBL" id="QGKW02000007">
    <property type="protein sequence ID" value="KAF2619451.1"/>
    <property type="molecule type" value="Genomic_DNA"/>
</dbReference>
<organism evidence="2 3">
    <name type="scientific">Brassica cretica</name>
    <name type="common">Mustard</name>
    <dbReference type="NCBI Taxonomy" id="69181"/>
    <lineage>
        <taxon>Eukaryota</taxon>
        <taxon>Viridiplantae</taxon>
        <taxon>Streptophyta</taxon>
        <taxon>Embryophyta</taxon>
        <taxon>Tracheophyta</taxon>
        <taxon>Spermatophyta</taxon>
        <taxon>Magnoliopsida</taxon>
        <taxon>eudicotyledons</taxon>
        <taxon>Gunneridae</taxon>
        <taxon>Pentapetalae</taxon>
        <taxon>rosids</taxon>
        <taxon>malvids</taxon>
        <taxon>Brassicales</taxon>
        <taxon>Brassicaceae</taxon>
        <taxon>Brassiceae</taxon>
        <taxon>Brassica</taxon>
    </lineage>
</organism>
<dbReference type="AlphaFoldDB" id="A0A8S9MNP9"/>
<protein>
    <submittedName>
        <fullName evidence="2">Uncharacterized protein</fullName>
    </submittedName>
</protein>
<evidence type="ECO:0000313" key="3">
    <source>
        <dbReference type="Proteomes" id="UP000712281"/>
    </source>
</evidence>
<dbReference type="Proteomes" id="UP000712281">
    <property type="component" value="Unassembled WGS sequence"/>
</dbReference>
<gene>
    <name evidence="2" type="ORF">F2Q68_00040066</name>
</gene>
<evidence type="ECO:0000313" key="2">
    <source>
        <dbReference type="EMBL" id="KAF2619451.1"/>
    </source>
</evidence>
<feature type="region of interest" description="Disordered" evidence="1">
    <location>
        <begin position="218"/>
        <end position="244"/>
    </location>
</feature>
<feature type="compositionally biased region" description="Low complexity" evidence="1">
    <location>
        <begin position="218"/>
        <end position="230"/>
    </location>
</feature>
<proteinExistence type="predicted"/>
<comment type="caution">
    <text evidence="2">The sequence shown here is derived from an EMBL/GenBank/DDBJ whole genome shotgun (WGS) entry which is preliminary data.</text>
</comment>
<reference evidence="2" key="1">
    <citation type="submission" date="2019-12" db="EMBL/GenBank/DDBJ databases">
        <title>Genome sequencing and annotation of Brassica cretica.</title>
        <authorList>
            <person name="Studholme D.J."/>
            <person name="Sarris P.F."/>
        </authorList>
    </citation>
    <scope>NUCLEOTIDE SEQUENCE</scope>
    <source>
        <strain evidence="2">PFS-001/15</strain>
        <tissue evidence="2">Leaf</tissue>
    </source>
</reference>